<evidence type="ECO:0000259" key="10">
    <source>
        <dbReference type="SMART" id="SM00973"/>
    </source>
</evidence>
<keyword evidence="5" id="KW-0067">ATP-binding</keyword>
<keyword evidence="7" id="KW-1133">Transmembrane helix</keyword>
<keyword evidence="4" id="KW-0378">Hydrolase</keyword>
<evidence type="ECO:0000256" key="4">
    <source>
        <dbReference type="ARBA" id="ARBA00022801"/>
    </source>
</evidence>
<evidence type="ECO:0000256" key="5">
    <source>
        <dbReference type="ARBA" id="ARBA00022806"/>
    </source>
</evidence>
<proteinExistence type="predicted"/>
<dbReference type="InterPro" id="IPR004179">
    <property type="entry name" value="Sec63-dom"/>
</dbReference>
<dbReference type="Gene3D" id="1.10.3380.10">
    <property type="entry name" value="Sec63 N-terminal domain-like domain"/>
    <property type="match status" value="1"/>
</dbReference>
<sequence>MGVQFYEGKEHRYIDYPVMDVLQMMGRACRPTDDERSRCVLMCQQTRKDFYKKFLAEGLPIESHLPTHMLHDYFLAEIAVKTIENKQDAMDILTWTYFYRRMTQNPNYYNLHNVSHQHLSDHLSELVENTLNDLVNSKCISIEDEMDVSALNLGMIAAYYNISYVTVEVYTLSLKERTKLKGLLEVVSSSAEFETIPIRRHEDALLRRIYDRVPVKLDKADFEAPHFKTFLLLQAHFSRLQLPPDLAADQALVLDKVLNLLSACVDVMSSNAWLNALGAMDLSQMCVQAMWETDSPLKQIPHFEPEVVKRCKEAGIESVYDIMEMEDEKRTELLQMDARQMRDVATFVNSYPTLDVNHELVKGEYTAGAPILLKVTLARDFDEDDEGDDQLVVAPYYPSKKMANWWLVVGEPSTRQLHVIKRVTVSKTLAVKLEFTLPKGAHSLKLYIICDSYVGADHDIGLDSIDVAEGEDSDSDESMDSADEE</sequence>
<comment type="subcellular location">
    <subcellularLocation>
        <location evidence="2">Endoplasmic reticulum</location>
    </subcellularLocation>
    <subcellularLocation>
        <location evidence="1">Membrane</location>
        <topology evidence="1">Multi-pass membrane protein</topology>
    </subcellularLocation>
</comment>
<dbReference type="Pfam" id="PF23445">
    <property type="entry name" value="WHD_SNRNP200"/>
    <property type="match status" value="1"/>
</dbReference>
<dbReference type="Pfam" id="PF02889">
    <property type="entry name" value="Sec63"/>
    <property type="match status" value="1"/>
</dbReference>
<feature type="domain" description="SEC63" evidence="10">
    <location>
        <begin position="150"/>
        <end position="464"/>
    </location>
</feature>
<organism evidence="11 12">
    <name type="scientific">Hohenbuehelia grisea</name>
    <dbReference type="NCBI Taxonomy" id="104357"/>
    <lineage>
        <taxon>Eukaryota</taxon>
        <taxon>Fungi</taxon>
        <taxon>Dikarya</taxon>
        <taxon>Basidiomycota</taxon>
        <taxon>Agaricomycotina</taxon>
        <taxon>Agaricomycetes</taxon>
        <taxon>Agaricomycetidae</taxon>
        <taxon>Agaricales</taxon>
        <taxon>Pleurotineae</taxon>
        <taxon>Pleurotaceae</taxon>
        <taxon>Hohenbuehelia</taxon>
    </lineage>
</organism>
<dbReference type="InterPro" id="IPR057842">
    <property type="entry name" value="WH_MER3"/>
</dbReference>
<evidence type="ECO:0000313" key="11">
    <source>
        <dbReference type="EMBL" id="KAL0957931.1"/>
    </source>
</evidence>
<keyword evidence="12" id="KW-1185">Reference proteome</keyword>
<evidence type="ECO:0000313" key="12">
    <source>
        <dbReference type="Proteomes" id="UP001556367"/>
    </source>
</evidence>
<evidence type="ECO:0000256" key="9">
    <source>
        <dbReference type="ARBA" id="ARBA00023186"/>
    </source>
</evidence>
<dbReference type="InterPro" id="IPR014756">
    <property type="entry name" value="Ig_E-set"/>
</dbReference>
<dbReference type="SUPFAM" id="SSF46785">
    <property type="entry name" value="Winged helix' DNA-binding domain"/>
    <property type="match status" value="1"/>
</dbReference>
<protein>
    <recommendedName>
        <fullName evidence="10">SEC63 domain-containing protein</fullName>
    </recommendedName>
</protein>
<keyword evidence="8" id="KW-0472">Membrane</keyword>
<dbReference type="InterPro" id="IPR036390">
    <property type="entry name" value="WH_DNA-bd_sf"/>
</dbReference>
<dbReference type="PANTHER" id="PTHR24075">
    <property type="entry name" value="SEC63 DOMAIN-CONTAINING"/>
    <property type="match status" value="1"/>
</dbReference>
<dbReference type="InterPro" id="IPR036388">
    <property type="entry name" value="WH-like_DNA-bd_sf"/>
</dbReference>
<reference evidence="12" key="1">
    <citation type="submission" date="2024-06" db="EMBL/GenBank/DDBJ databases">
        <title>Multi-omics analyses provide insights into the biosynthesis of the anticancer antibiotic pleurotin in Hohenbuehelia grisea.</title>
        <authorList>
            <person name="Weaver J.A."/>
            <person name="Alberti F."/>
        </authorList>
    </citation>
    <scope>NUCLEOTIDE SEQUENCE [LARGE SCALE GENOMIC DNA]</scope>
    <source>
        <strain evidence="12">T-177</strain>
    </source>
</reference>
<evidence type="ECO:0000256" key="2">
    <source>
        <dbReference type="ARBA" id="ARBA00004240"/>
    </source>
</evidence>
<evidence type="ECO:0000256" key="7">
    <source>
        <dbReference type="ARBA" id="ARBA00022989"/>
    </source>
</evidence>
<dbReference type="Gene3D" id="2.60.40.150">
    <property type="entry name" value="C2 domain"/>
    <property type="match status" value="1"/>
</dbReference>
<evidence type="ECO:0000256" key="6">
    <source>
        <dbReference type="ARBA" id="ARBA00022824"/>
    </source>
</evidence>
<name>A0ABR3JQ88_9AGAR</name>
<keyword evidence="3" id="KW-0812">Transmembrane</keyword>
<dbReference type="EMBL" id="JASNQZ010000004">
    <property type="protein sequence ID" value="KAL0957931.1"/>
    <property type="molecule type" value="Genomic_DNA"/>
</dbReference>
<dbReference type="SUPFAM" id="SSF52540">
    <property type="entry name" value="P-loop containing nucleoside triphosphate hydrolases"/>
    <property type="match status" value="1"/>
</dbReference>
<evidence type="ECO:0000256" key="3">
    <source>
        <dbReference type="ARBA" id="ARBA00022692"/>
    </source>
</evidence>
<keyword evidence="5" id="KW-0347">Helicase</keyword>
<comment type="caution">
    <text evidence="11">The sequence shown here is derived from an EMBL/GenBank/DDBJ whole genome shotgun (WGS) entry which is preliminary data.</text>
</comment>
<evidence type="ECO:0000256" key="8">
    <source>
        <dbReference type="ARBA" id="ARBA00023136"/>
    </source>
</evidence>
<dbReference type="InterPro" id="IPR035892">
    <property type="entry name" value="C2_domain_sf"/>
</dbReference>
<dbReference type="Proteomes" id="UP001556367">
    <property type="component" value="Unassembled WGS sequence"/>
</dbReference>
<dbReference type="InterPro" id="IPR027417">
    <property type="entry name" value="P-loop_NTPase"/>
</dbReference>
<dbReference type="Gene3D" id="3.40.50.300">
    <property type="entry name" value="P-loop containing nucleotide triphosphate hydrolases"/>
    <property type="match status" value="1"/>
</dbReference>
<keyword evidence="6" id="KW-0256">Endoplasmic reticulum</keyword>
<dbReference type="SUPFAM" id="SSF81296">
    <property type="entry name" value="E set domains"/>
    <property type="match status" value="1"/>
</dbReference>
<dbReference type="Gene3D" id="1.10.10.10">
    <property type="entry name" value="Winged helix-like DNA-binding domain superfamily/Winged helix DNA-binding domain"/>
    <property type="match status" value="1"/>
</dbReference>
<dbReference type="SUPFAM" id="SSF158702">
    <property type="entry name" value="Sec63 N-terminal domain-like"/>
    <property type="match status" value="1"/>
</dbReference>
<gene>
    <name evidence="11" type="ORF">HGRIS_000112</name>
</gene>
<keyword evidence="5" id="KW-0547">Nucleotide-binding</keyword>
<accession>A0ABR3JQ88</accession>
<dbReference type="SMART" id="SM00973">
    <property type="entry name" value="Sec63"/>
    <property type="match status" value="1"/>
</dbReference>
<dbReference type="Gene3D" id="1.10.150.20">
    <property type="entry name" value="5' to 3' exonuclease, C-terminal subdomain"/>
    <property type="match status" value="1"/>
</dbReference>
<keyword evidence="9" id="KW-0143">Chaperone</keyword>
<evidence type="ECO:0000256" key="1">
    <source>
        <dbReference type="ARBA" id="ARBA00004141"/>
    </source>
</evidence>
<dbReference type="PANTHER" id="PTHR24075:SF5">
    <property type="entry name" value="U5 SMALL NUCLEAR RIBONUCLEOPROTEIN 200 KDA HELICASE"/>
    <property type="match status" value="1"/>
</dbReference>